<dbReference type="Pfam" id="PF00072">
    <property type="entry name" value="Response_reg"/>
    <property type="match status" value="1"/>
</dbReference>
<protein>
    <submittedName>
        <fullName evidence="4">Response regulator containing a CheY-like receiver domain and an HTH DNA-binding domain</fullName>
    </submittedName>
</protein>
<keyword evidence="5" id="KW-1185">Reference proteome</keyword>
<dbReference type="InterPro" id="IPR050595">
    <property type="entry name" value="Bact_response_regulator"/>
</dbReference>
<dbReference type="GO" id="GO:0000160">
    <property type="term" value="P:phosphorelay signal transduction system"/>
    <property type="evidence" value="ECO:0007669"/>
    <property type="project" value="InterPro"/>
</dbReference>
<reference evidence="4" key="1">
    <citation type="submission" date="2012-02" db="EMBL/GenBank/DDBJ databases">
        <title>The complete genome of Solitalea canadensis DSM 3403.</title>
        <authorList>
            <consortium name="US DOE Joint Genome Institute (JGI-PGF)"/>
            <person name="Lucas S."/>
            <person name="Copeland A."/>
            <person name="Lapidus A."/>
            <person name="Glavina del Rio T."/>
            <person name="Dalin E."/>
            <person name="Tice H."/>
            <person name="Bruce D."/>
            <person name="Goodwin L."/>
            <person name="Pitluck S."/>
            <person name="Peters L."/>
            <person name="Ovchinnikova G."/>
            <person name="Lu M."/>
            <person name="Kyrpides N."/>
            <person name="Mavromatis K."/>
            <person name="Ivanova N."/>
            <person name="Brettin T."/>
            <person name="Detter J.C."/>
            <person name="Han C."/>
            <person name="Larimer F."/>
            <person name="Land M."/>
            <person name="Hauser L."/>
            <person name="Markowitz V."/>
            <person name="Cheng J.-F."/>
            <person name="Hugenholtz P."/>
            <person name="Woyke T."/>
            <person name="Wu D."/>
            <person name="Spring S."/>
            <person name="Schroeder M."/>
            <person name="Kopitz M."/>
            <person name="Brambilla E."/>
            <person name="Klenk H.-P."/>
            <person name="Eisen J.A."/>
        </authorList>
    </citation>
    <scope>NUCLEOTIDE SEQUENCE</scope>
    <source>
        <strain evidence="4">DSM 3403</strain>
    </source>
</reference>
<dbReference type="PANTHER" id="PTHR44591">
    <property type="entry name" value="STRESS RESPONSE REGULATOR PROTEIN 1"/>
    <property type="match status" value="1"/>
</dbReference>
<organism evidence="4 5">
    <name type="scientific">Solitalea canadensis (strain ATCC 29591 / DSM 3403 / JCM 21819 / LMG 8368 / NBRC 15130 / NCIMB 12057 / USAM 9D)</name>
    <name type="common">Flexibacter canadensis</name>
    <dbReference type="NCBI Taxonomy" id="929556"/>
    <lineage>
        <taxon>Bacteria</taxon>
        <taxon>Pseudomonadati</taxon>
        <taxon>Bacteroidota</taxon>
        <taxon>Sphingobacteriia</taxon>
        <taxon>Sphingobacteriales</taxon>
        <taxon>Sphingobacteriaceae</taxon>
        <taxon>Solitalea</taxon>
    </lineage>
</organism>
<dbReference type="GO" id="GO:0003677">
    <property type="term" value="F:DNA binding"/>
    <property type="evidence" value="ECO:0007669"/>
    <property type="project" value="UniProtKB-KW"/>
</dbReference>
<sequence>MQPISSCFLIDDDLDDQEIFKLAISDIEYPIVCMFARDGAEALQKLESLTKLPSIVFLDINMPRMNGKIFLKLFKDDPRFMHIPVIIYSTYFNKRIEQEMIELGADGYIEKPPSVKDLTQKLQKIFIRMLPIHY</sequence>
<dbReference type="EMBL" id="CP003349">
    <property type="protein sequence ID" value="AFD06608.1"/>
    <property type="molecule type" value="Genomic_DNA"/>
</dbReference>
<dbReference type="PROSITE" id="PS50110">
    <property type="entry name" value="RESPONSE_REGULATORY"/>
    <property type="match status" value="1"/>
</dbReference>
<evidence type="ECO:0000256" key="1">
    <source>
        <dbReference type="ARBA" id="ARBA00022553"/>
    </source>
</evidence>
<evidence type="ECO:0000256" key="2">
    <source>
        <dbReference type="PROSITE-ProRule" id="PRU00169"/>
    </source>
</evidence>
<feature type="modified residue" description="4-aspartylphosphate" evidence="2">
    <location>
        <position position="59"/>
    </location>
</feature>
<keyword evidence="1 2" id="KW-0597">Phosphoprotein</keyword>
<proteinExistence type="predicted"/>
<dbReference type="AlphaFoldDB" id="H8KTN3"/>
<dbReference type="KEGG" id="scn:Solca_1535"/>
<dbReference type="Proteomes" id="UP000007590">
    <property type="component" value="Chromosome"/>
</dbReference>
<dbReference type="STRING" id="929556.Solca_1535"/>
<dbReference type="PANTHER" id="PTHR44591:SF23">
    <property type="entry name" value="CHEY SUBFAMILY"/>
    <property type="match status" value="1"/>
</dbReference>
<gene>
    <name evidence="4" type="ordered locus">Solca_1535</name>
</gene>
<keyword evidence="4" id="KW-0238">DNA-binding</keyword>
<dbReference type="SMART" id="SM00448">
    <property type="entry name" value="REC"/>
    <property type="match status" value="1"/>
</dbReference>
<evidence type="ECO:0000313" key="4">
    <source>
        <dbReference type="EMBL" id="AFD06608.1"/>
    </source>
</evidence>
<dbReference type="InterPro" id="IPR001789">
    <property type="entry name" value="Sig_transdc_resp-reg_receiver"/>
</dbReference>
<dbReference type="OrthoDB" id="9789181at2"/>
<name>H8KTN3_SOLCM</name>
<dbReference type="InterPro" id="IPR011006">
    <property type="entry name" value="CheY-like_superfamily"/>
</dbReference>
<evidence type="ECO:0000259" key="3">
    <source>
        <dbReference type="PROSITE" id="PS50110"/>
    </source>
</evidence>
<dbReference type="RefSeq" id="WP_014679835.1">
    <property type="nucleotide sequence ID" value="NC_017770.1"/>
</dbReference>
<dbReference type="SUPFAM" id="SSF52172">
    <property type="entry name" value="CheY-like"/>
    <property type="match status" value="1"/>
</dbReference>
<dbReference type="eggNOG" id="COG2197">
    <property type="taxonomic scope" value="Bacteria"/>
</dbReference>
<dbReference type="HOGENOM" id="CLU_000445_69_17_10"/>
<feature type="domain" description="Response regulatory" evidence="3">
    <location>
        <begin position="6"/>
        <end position="126"/>
    </location>
</feature>
<accession>H8KTN3</accession>
<evidence type="ECO:0000313" key="5">
    <source>
        <dbReference type="Proteomes" id="UP000007590"/>
    </source>
</evidence>
<dbReference type="Gene3D" id="3.40.50.2300">
    <property type="match status" value="1"/>
</dbReference>